<evidence type="ECO:0000313" key="2">
    <source>
        <dbReference type="Proteomes" id="UP000807159"/>
    </source>
</evidence>
<sequence length="120" mass="13435">MAGEEGAVFSAGRKIFRHCYCVDEDARFLLVKKKLHRESTSVDVANVEEKGVDIAFQSSPCLWKKKLHHWRTRSYITGLWCGGWTEGVVVAAKFREKPVSVLQLPVARTIGFSGVDSPLL</sequence>
<comment type="caution">
    <text evidence="1">The sequence shown here is derived from an EMBL/GenBank/DDBJ whole genome shotgun (WGS) entry which is preliminary data.</text>
</comment>
<keyword evidence="2" id="KW-1185">Reference proteome</keyword>
<organism evidence="1 2">
    <name type="scientific">Populus deltoides</name>
    <name type="common">Eastern poplar</name>
    <name type="synonym">Eastern cottonwood</name>
    <dbReference type="NCBI Taxonomy" id="3696"/>
    <lineage>
        <taxon>Eukaryota</taxon>
        <taxon>Viridiplantae</taxon>
        <taxon>Streptophyta</taxon>
        <taxon>Embryophyta</taxon>
        <taxon>Tracheophyta</taxon>
        <taxon>Spermatophyta</taxon>
        <taxon>Magnoliopsida</taxon>
        <taxon>eudicotyledons</taxon>
        <taxon>Gunneridae</taxon>
        <taxon>Pentapetalae</taxon>
        <taxon>rosids</taxon>
        <taxon>fabids</taxon>
        <taxon>Malpighiales</taxon>
        <taxon>Salicaceae</taxon>
        <taxon>Saliceae</taxon>
        <taxon>Populus</taxon>
    </lineage>
</organism>
<gene>
    <name evidence="1" type="ORF">H0E87_002093</name>
</gene>
<dbReference type="Proteomes" id="UP000807159">
    <property type="component" value="Chromosome 1"/>
</dbReference>
<name>A0A8T2ZU08_POPDE</name>
<proteinExistence type="predicted"/>
<dbReference type="AlphaFoldDB" id="A0A8T2ZU08"/>
<dbReference type="EMBL" id="JACEGQ020000001">
    <property type="protein sequence ID" value="KAH8520906.1"/>
    <property type="molecule type" value="Genomic_DNA"/>
</dbReference>
<reference evidence="1" key="1">
    <citation type="journal article" date="2021" name="J. Hered.">
        <title>Genome Assembly of Salicaceae Populus deltoides (Eastern Cottonwood) I-69 Based on Nanopore Sequencing and Hi-C Technologies.</title>
        <authorList>
            <person name="Bai S."/>
            <person name="Wu H."/>
            <person name="Zhang J."/>
            <person name="Pan Z."/>
            <person name="Zhao W."/>
            <person name="Li Z."/>
            <person name="Tong C."/>
        </authorList>
    </citation>
    <scope>NUCLEOTIDE SEQUENCE</scope>
    <source>
        <tissue evidence="1">Leaf</tissue>
    </source>
</reference>
<accession>A0A8T2ZU08</accession>
<protein>
    <submittedName>
        <fullName evidence="1">Uncharacterized protein</fullName>
    </submittedName>
</protein>
<evidence type="ECO:0000313" key="1">
    <source>
        <dbReference type="EMBL" id="KAH8520906.1"/>
    </source>
</evidence>